<evidence type="ECO:0000313" key="3">
    <source>
        <dbReference type="EMBL" id="SMG16634.1"/>
    </source>
</evidence>
<name>A0A1X7IQ86_9CORY</name>
<protein>
    <recommendedName>
        <fullName evidence="5">LppP/LprE lipoprotein</fullName>
    </recommendedName>
</protein>
<dbReference type="Proteomes" id="UP000193309">
    <property type="component" value="Unassembled WGS sequence"/>
</dbReference>
<dbReference type="STRING" id="1610489.SAMN06295981_0829"/>
<dbReference type="RefSeq" id="WP_143337509.1">
    <property type="nucleotide sequence ID" value="NZ_FXAR01000002.1"/>
</dbReference>
<sequence length="347" mass="37057">MRHHRMPTTVLGLLAATALVACTPADNSAAPGTSEPPATASTVTSTAGTRSPDPTPPGTTPTAPEDDCTSGDLADSEFGGHLRTNRILTSTSEYFHFRIQENAYDSCRDLSWVLLDGSIGDINGDNARPAGTVVLFTGDGLVFNYQPPLYAGVENVERLDENAALVTWRHNQDPRTSEESYSLENDHLELVGYTTPDGLRGSVPVIDFRNPPLDSQAGLPPAGNAHGSPYAAEMSAGRYLLPLNNERTLQCDLGHDDGRIADCHALFEAHWDDDGANHVTYTISPARVETDTTTAPDPTGLPSLARDNMYKVGNAVVDLREPNVAKIGLEPGQGVHISPGYVGPFND</sequence>
<evidence type="ECO:0000256" key="1">
    <source>
        <dbReference type="SAM" id="MobiDB-lite"/>
    </source>
</evidence>
<keyword evidence="4" id="KW-1185">Reference proteome</keyword>
<feature type="compositionally biased region" description="Low complexity" evidence="1">
    <location>
        <begin position="33"/>
        <end position="52"/>
    </location>
</feature>
<dbReference type="AlphaFoldDB" id="A0A1X7IQ86"/>
<evidence type="ECO:0000313" key="4">
    <source>
        <dbReference type="Proteomes" id="UP000193309"/>
    </source>
</evidence>
<gene>
    <name evidence="3" type="ORF">SAMN06295981_0829</name>
</gene>
<dbReference type="OrthoDB" id="4402136at2"/>
<organism evidence="3 4">
    <name type="scientific">Corynebacterium pollutisoli</name>
    <dbReference type="NCBI Taxonomy" id="1610489"/>
    <lineage>
        <taxon>Bacteria</taxon>
        <taxon>Bacillati</taxon>
        <taxon>Actinomycetota</taxon>
        <taxon>Actinomycetes</taxon>
        <taxon>Mycobacteriales</taxon>
        <taxon>Corynebacteriaceae</taxon>
        <taxon>Corynebacterium</taxon>
    </lineage>
</organism>
<feature type="chain" id="PRO_5012462805" description="LppP/LprE lipoprotein" evidence="2">
    <location>
        <begin position="30"/>
        <end position="347"/>
    </location>
</feature>
<dbReference type="EMBL" id="FXAR01000002">
    <property type="protein sequence ID" value="SMG16634.1"/>
    <property type="molecule type" value="Genomic_DNA"/>
</dbReference>
<reference evidence="4" key="1">
    <citation type="submission" date="2017-04" db="EMBL/GenBank/DDBJ databases">
        <authorList>
            <person name="Varghese N."/>
            <person name="Submissions S."/>
        </authorList>
    </citation>
    <scope>NUCLEOTIDE SEQUENCE [LARGE SCALE GENOMIC DNA]</scope>
    <source>
        <strain evidence="4">VDS</strain>
    </source>
</reference>
<keyword evidence="2" id="KW-0732">Signal</keyword>
<evidence type="ECO:0000256" key="2">
    <source>
        <dbReference type="SAM" id="SignalP"/>
    </source>
</evidence>
<feature type="signal peptide" evidence="2">
    <location>
        <begin position="1"/>
        <end position="29"/>
    </location>
</feature>
<proteinExistence type="predicted"/>
<accession>A0A1X7IQ86</accession>
<feature type="region of interest" description="Disordered" evidence="1">
    <location>
        <begin position="27"/>
        <end position="70"/>
    </location>
</feature>
<evidence type="ECO:0008006" key="5">
    <source>
        <dbReference type="Google" id="ProtNLM"/>
    </source>
</evidence>
<dbReference type="PROSITE" id="PS51257">
    <property type="entry name" value="PROKAR_LIPOPROTEIN"/>
    <property type="match status" value="1"/>
</dbReference>